<dbReference type="InterPro" id="IPR032466">
    <property type="entry name" value="Metal_Hydrolase"/>
</dbReference>
<dbReference type="OrthoDB" id="664222at2"/>
<feature type="binding site" evidence="1">
    <location>
        <position position="180"/>
    </location>
    <ligand>
        <name>a divalent metal cation</name>
        <dbReference type="ChEBI" id="CHEBI:60240"/>
        <label>1</label>
    </ligand>
</feature>
<dbReference type="InterPro" id="IPR001130">
    <property type="entry name" value="TatD-like"/>
</dbReference>
<reference evidence="2 3" key="1">
    <citation type="submission" date="2018-07" db="EMBL/GenBank/DDBJ databases">
        <title>Pedobacter sp. nov., isolated from soil.</title>
        <authorList>
            <person name="Zhou L.Y."/>
            <person name="Du Z.J."/>
        </authorList>
    </citation>
    <scope>NUCLEOTIDE SEQUENCE [LARGE SCALE GENOMIC DNA]</scope>
    <source>
        <strain evidence="2 3">JDX94</strain>
    </source>
</reference>
<dbReference type="GO" id="GO:0016788">
    <property type="term" value="F:hydrolase activity, acting on ester bonds"/>
    <property type="evidence" value="ECO:0007669"/>
    <property type="project" value="InterPro"/>
</dbReference>
<dbReference type="EMBL" id="QPKV01000003">
    <property type="protein sequence ID" value="RDC57142.1"/>
    <property type="molecule type" value="Genomic_DNA"/>
</dbReference>
<feature type="binding site" evidence="1">
    <location>
        <position position="109"/>
    </location>
    <ligand>
        <name>a divalent metal cation</name>
        <dbReference type="ChEBI" id="CHEBI:60240"/>
        <label>2</label>
    </ligand>
</feature>
<dbReference type="Gene3D" id="3.20.20.140">
    <property type="entry name" value="Metal-dependent hydrolases"/>
    <property type="match status" value="1"/>
</dbReference>
<name>A0A369PXY9_9SPHI</name>
<comment type="caution">
    <text evidence="2">The sequence shown here is derived from an EMBL/GenBank/DDBJ whole genome shotgun (WGS) entry which is preliminary data.</text>
</comment>
<dbReference type="RefSeq" id="WP_115402319.1">
    <property type="nucleotide sequence ID" value="NZ_QPKV01000003.1"/>
</dbReference>
<dbReference type="GO" id="GO:0046872">
    <property type="term" value="F:metal ion binding"/>
    <property type="evidence" value="ECO:0007669"/>
    <property type="project" value="UniProtKB-KW"/>
</dbReference>
<sequence>MDFLDIHTHHTAQKKGVTGIQSLSLTSDIFLAMPKKKPISIGLHPWYASIDQLEIQLKYLAVLAKQPNVKLIGECGLDKLRGESLENQIHILEQQIVIAEKLNKPLILHCVKCFSELIEIKKRLKVKVPMIIHGFNKNNELGAQLLAQGFLLSFGTAILKENSGPAKLIQHTDHFFLETDDSETSIEEIYQAAANLKKCSIDELKALIFANWKKLNLFKSY</sequence>
<evidence type="ECO:0000313" key="3">
    <source>
        <dbReference type="Proteomes" id="UP000253961"/>
    </source>
</evidence>
<feature type="binding site" evidence="1">
    <location>
        <position position="74"/>
    </location>
    <ligand>
        <name>a divalent metal cation</name>
        <dbReference type="ChEBI" id="CHEBI:60240"/>
        <label>1</label>
    </ligand>
</feature>
<dbReference type="Pfam" id="PF01026">
    <property type="entry name" value="TatD_DNase"/>
    <property type="match status" value="1"/>
</dbReference>
<evidence type="ECO:0000256" key="1">
    <source>
        <dbReference type="PIRSR" id="PIRSR005902-1"/>
    </source>
</evidence>
<dbReference type="PANTHER" id="PTHR46124:SF2">
    <property type="entry name" value="D-AMINOACYL-TRNA DEACYLASE"/>
    <property type="match status" value="1"/>
</dbReference>
<proteinExistence type="predicted"/>
<dbReference type="Proteomes" id="UP000253961">
    <property type="component" value="Unassembled WGS sequence"/>
</dbReference>
<accession>A0A369PXY9</accession>
<evidence type="ECO:0000313" key="2">
    <source>
        <dbReference type="EMBL" id="RDC57142.1"/>
    </source>
</evidence>
<keyword evidence="2" id="KW-0378">Hydrolase</keyword>
<protein>
    <submittedName>
        <fullName evidence="2">Hydrolase TatD</fullName>
    </submittedName>
</protein>
<dbReference type="AlphaFoldDB" id="A0A369PXY9"/>
<dbReference type="SUPFAM" id="SSF51556">
    <property type="entry name" value="Metallo-dependent hydrolases"/>
    <property type="match status" value="1"/>
</dbReference>
<gene>
    <name evidence="2" type="ORF">DU508_08100</name>
</gene>
<dbReference type="PANTHER" id="PTHR46124">
    <property type="entry name" value="D-AMINOACYL-TRNA DEACYLASE"/>
    <property type="match status" value="1"/>
</dbReference>
<keyword evidence="3" id="KW-1185">Reference proteome</keyword>
<dbReference type="PIRSF" id="PIRSF005902">
    <property type="entry name" value="DNase_TatD"/>
    <property type="match status" value="1"/>
</dbReference>
<keyword evidence="1" id="KW-0479">Metal-binding</keyword>
<feature type="binding site" evidence="1">
    <location>
        <position position="133"/>
    </location>
    <ligand>
        <name>a divalent metal cation</name>
        <dbReference type="ChEBI" id="CHEBI:60240"/>
        <label>2</label>
    </ligand>
</feature>
<organism evidence="2 3">
    <name type="scientific">Pedobacter chinensis</name>
    <dbReference type="NCBI Taxonomy" id="2282421"/>
    <lineage>
        <taxon>Bacteria</taxon>
        <taxon>Pseudomonadati</taxon>
        <taxon>Bacteroidota</taxon>
        <taxon>Sphingobacteriia</taxon>
        <taxon>Sphingobacteriales</taxon>
        <taxon>Sphingobacteriaceae</taxon>
        <taxon>Pedobacter</taxon>
    </lineage>
</organism>